<evidence type="ECO:0008006" key="4">
    <source>
        <dbReference type="Google" id="ProtNLM"/>
    </source>
</evidence>
<dbReference type="InterPro" id="IPR018392">
    <property type="entry name" value="LysM"/>
</dbReference>
<feature type="region of interest" description="Disordered" evidence="1">
    <location>
        <begin position="1"/>
        <end position="40"/>
    </location>
</feature>
<gene>
    <name evidence="2" type="ORF">ACFQGB_18970</name>
</gene>
<organism evidence="2 3">
    <name type="scientific">Halorubellus litoreus</name>
    <dbReference type="NCBI Taxonomy" id="755308"/>
    <lineage>
        <taxon>Archaea</taxon>
        <taxon>Methanobacteriati</taxon>
        <taxon>Methanobacteriota</taxon>
        <taxon>Stenosarchaea group</taxon>
        <taxon>Halobacteria</taxon>
        <taxon>Halobacteriales</taxon>
        <taxon>Halorubellaceae</taxon>
        <taxon>Halorubellus</taxon>
    </lineage>
</organism>
<feature type="compositionally biased region" description="Acidic residues" evidence="1">
    <location>
        <begin position="549"/>
        <end position="561"/>
    </location>
</feature>
<feature type="compositionally biased region" description="Acidic residues" evidence="1">
    <location>
        <begin position="186"/>
        <end position="198"/>
    </location>
</feature>
<feature type="region of interest" description="Disordered" evidence="1">
    <location>
        <begin position="425"/>
        <end position="876"/>
    </location>
</feature>
<dbReference type="RefSeq" id="WP_336351890.1">
    <property type="nucleotide sequence ID" value="NZ_JAZAQL010000004.1"/>
</dbReference>
<feature type="compositionally biased region" description="Acidic residues" evidence="1">
    <location>
        <begin position="8"/>
        <end position="21"/>
    </location>
</feature>
<feature type="compositionally biased region" description="Acidic residues" evidence="1">
    <location>
        <begin position="856"/>
        <end position="865"/>
    </location>
</feature>
<feature type="region of interest" description="Disordered" evidence="1">
    <location>
        <begin position="58"/>
        <end position="207"/>
    </location>
</feature>
<dbReference type="CDD" id="cd00118">
    <property type="entry name" value="LysM"/>
    <property type="match status" value="1"/>
</dbReference>
<feature type="region of interest" description="Disordered" evidence="1">
    <location>
        <begin position="243"/>
        <end position="294"/>
    </location>
</feature>
<dbReference type="PANTHER" id="PTHR34700">
    <property type="entry name" value="POTASSIUM BINDING PROTEIN KBP"/>
    <property type="match status" value="1"/>
</dbReference>
<feature type="compositionally biased region" description="Acidic residues" evidence="1">
    <location>
        <begin position="692"/>
        <end position="706"/>
    </location>
</feature>
<feature type="compositionally biased region" description="Low complexity" evidence="1">
    <location>
        <begin position="488"/>
        <end position="500"/>
    </location>
</feature>
<evidence type="ECO:0000313" key="3">
    <source>
        <dbReference type="Proteomes" id="UP001596395"/>
    </source>
</evidence>
<feature type="compositionally biased region" description="Low complexity" evidence="1">
    <location>
        <begin position="427"/>
        <end position="442"/>
    </location>
</feature>
<dbReference type="Proteomes" id="UP001596395">
    <property type="component" value="Unassembled WGS sequence"/>
</dbReference>
<feature type="compositionally biased region" description="Acidic residues" evidence="1">
    <location>
        <begin position="762"/>
        <end position="809"/>
    </location>
</feature>
<evidence type="ECO:0000313" key="2">
    <source>
        <dbReference type="EMBL" id="MFC6954952.1"/>
    </source>
</evidence>
<dbReference type="InterPro" id="IPR052196">
    <property type="entry name" value="Bact_Kbp"/>
</dbReference>
<sequence length="876" mass="88063">MSERNPDPDDADESATDETDSLPEMVQAAVDGDISPDEFRQAVWEHNVEVVNDVREAAAAGDLDVDKQEDGDGSSDGTDAGSDRGEYGSESEGEAADSTEEAGGEDGTPELGADYEGLGDAAEAMVSGELDRDSFQQMVESHTENVVDMVSKKAAMNAETEGDESAGEPGGDGSATGATPGAGANDDVDGDDASEEGADASRAVDGDLAGQFDSLDAATSAVQNGDIDAETYGEAVTDYNDQMMDQMVGTAEQDVAGAGATDADAPMSVDGSDDVGEAGADGEAPGGAGDELAGQFDSFDAATEAFEAGDIDAETYAAATRDYTEDLMNQMEAAAEQPLPDSEVGSPDVPTEPGDAADAADGTAGTEVAGDAETPDGAGDALAGQFDSMEAVQEAMMAGDIGVETYTEAVTDFNNQVMDRMEAKAEQATADAVDGGQAAAGEEPAEASPEGDGDLAGGFDSLDEATEAMANGDIDAETYGEAVGDYNEQMVEQAMAAAEQPVGDADEPAVGDASERADGESVGGDGDDLGGAFDSIEDAADAAARGDIDAESFGDAVEDYTEQVTNEALGDVEAASGDSDQPVSGDESAEGVSDALGAAASAESDGAVDSGEHAAADGDADSVAGRAAENLSNAPVEGAGAADDTEGTGDGEAGVEASGDPREGESDPEGGREGDLNPEKDATGIHMGPASDDPEDGGDTGTEEAADSLPEGGTEPETEGAGEGGHTRTVEAGDTLSSIAEDEYGDPDMWGVIYEANKSQVDGEDAAAESLGDAELDADSVDSEEAIDEEAADAESEGDAESDSDDVDGVDSSAEDLQQAASDARTETDVETDGIDDPDLIHPGDELEIPSKADAEQFDPSEYEAPDSFGVGEGPY</sequence>
<dbReference type="EMBL" id="JBHSXN010000004">
    <property type="protein sequence ID" value="MFC6954952.1"/>
    <property type="molecule type" value="Genomic_DNA"/>
</dbReference>
<dbReference type="PANTHER" id="PTHR34700:SF4">
    <property type="entry name" value="PHAGE-LIKE ELEMENT PBSX PROTEIN XKDP"/>
    <property type="match status" value="1"/>
</dbReference>
<feature type="compositionally biased region" description="Basic and acidic residues" evidence="1">
    <location>
        <begin position="839"/>
        <end position="855"/>
    </location>
</feature>
<feature type="compositionally biased region" description="Low complexity" evidence="1">
    <location>
        <begin position="351"/>
        <end position="372"/>
    </location>
</feature>
<name>A0ABD5VHE9_9EURY</name>
<comment type="caution">
    <text evidence="2">The sequence shown here is derived from an EMBL/GenBank/DDBJ whole genome shotgun (WGS) entry which is preliminary data.</text>
</comment>
<evidence type="ECO:0000256" key="1">
    <source>
        <dbReference type="SAM" id="MobiDB-lite"/>
    </source>
</evidence>
<feature type="compositionally biased region" description="Low complexity" evidence="1">
    <location>
        <begin position="175"/>
        <end position="185"/>
    </location>
</feature>
<dbReference type="AlphaFoldDB" id="A0ABD5VHE9"/>
<protein>
    <recommendedName>
        <fullName evidence="4">LysM domain-containing protein</fullName>
    </recommendedName>
</protein>
<accession>A0ABD5VHE9</accession>
<feature type="compositionally biased region" description="Acidic residues" evidence="1">
    <location>
        <begin position="829"/>
        <end position="838"/>
    </location>
</feature>
<proteinExistence type="predicted"/>
<feature type="compositionally biased region" description="Acidic residues" evidence="1">
    <location>
        <begin position="89"/>
        <end position="108"/>
    </location>
</feature>
<feature type="region of interest" description="Disordered" evidence="1">
    <location>
        <begin position="335"/>
        <end position="382"/>
    </location>
</feature>
<feature type="compositionally biased region" description="Basic and acidic residues" evidence="1">
    <location>
        <begin position="659"/>
        <end position="683"/>
    </location>
</feature>
<feature type="compositionally biased region" description="Low complexity" evidence="1">
    <location>
        <begin position="256"/>
        <end position="265"/>
    </location>
</feature>
<reference evidence="2 3" key="1">
    <citation type="journal article" date="2019" name="Int. J. Syst. Evol. Microbiol.">
        <title>The Global Catalogue of Microorganisms (GCM) 10K type strain sequencing project: providing services to taxonomists for standard genome sequencing and annotation.</title>
        <authorList>
            <consortium name="The Broad Institute Genomics Platform"/>
            <consortium name="The Broad Institute Genome Sequencing Center for Infectious Disease"/>
            <person name="Wu L."/>
            <person name="Ma J."/>
        </authorList>
    </citation>
    <scope>NUCLEOTIDE SEQUENCE [LARGE SCALE GENOMIC DNA]</scope>
    <source>
        <strain evidence="2 3">GX26</strain>
    </source>
</reference>
<keyword evidence="3" id="KW-1185">Reference proteome</keyword>
<feature type="compositionally biased region" description="Acidic residues" evidence="1">
    <location>
        <begin position="443"/>
        <end position="453"/>
    </location>
</feature>